<keyword evidence="1" id="KW-0175">Coiled coil</keyword>
<feature type="non-terminal residue" evidence="4">
    <location>
        <position position="838"/>
    </location>
</feature>
<dbReference type="AlphaFoldDB" id="A0A091HA69"/>
<evidence type="ECO:0000256" key="2">
    <source>
        <dbReference type="SAM" id="MobiDB-lite"/>
    </source>
</evidence>
<organism evidence="4 5">
    <name type="scientific">Buceros rhinoceros silvestris</name>
    <dbReference type="NCBI Taxonomy" id="175836"/>
    <lineage>
        <taxon>Eukaryota</taxon>
        <taxon>Metazoa</taxon>
        <taxon>Chordata</taxon>
        <taxon>Craniata</taxon>
        <taxon>Vertebrata</taxon>
        <taxon>Euteleostomi</taxon>
        <taxon>Archelosauria</taxon>
        <taxon>Archosauria</taxon>
        <taxon>Dinosauria</taxon>
        <taxon>Saurischia</taxon>
        <taxon>Theropoda</taxon>
        <taxon>Coelurosauria</taxon>
        <taxon>Aves</taxon>
        <taxon>Neognathae</taxon>
        <taxon>Neoaves</taxon>
        <taxon>Telluraves</taxon>
        <taxon>Coraciimorphae</taxon>
        <taxon>Bucerotiformes</taxon>
        <taxon>Bucerotidae</taxon>
        <taxon>Buceros</taxon>
    </lineage>
</organism>
<dbReference type="GO" id="GO:0005794">
    <property type="term" value="C:Golgi apparatus"/>
    <property type="evidence" value="ECO:0007669"/>
    <property type="project" value="TreeGrafter"/>
</dbReference>
<keyword evidence="5" id="KW-1185">Reference proteome</keyword>
<dbReference type="GO" id="GO:0060090">
    <property type="term" value="F:molecular adaptor activity"/>
    <property type="evidence" value="ECO:0007669"/>
    <property type="project" value="TreeGrafter"/>
</dbReference>
<dbReference type="GO" id="GO:0005813">
    <property type="term" value="C:centrosome"/>
    <property type="evidence" value="ECO:0007669"/>
    <property type="project" value="TreeGrafter"/>
</dbReference>
<proteinExistence type="predicted"/>
<dbReference type="GO" id="GO:0007098">
    <property type="term" value="P:centrosome cycle"/>
    <property type="evidence" value="ECO:0007669"/>
    <property type="project" value="TreeGrafter"/>
</dbReference>
<evidence type="ECO:0000313" key="4">
    <source>
        <dbReference type="EMBL" id="KFO91555.1"/>
    </source>
</evidence>
<feature type="non-terminal residue" evidence="4">
    <location>
        <position position="1"/>
    </location>
</feature>
<evidence type="ECO:0000259" key="3">
    <source>
        <dbReference type="Pfam" id="PF18615"/>
    </source>
</evidence>
<feature type="compositionally biased region" description="Polar residues" evidence="2">
    <location>
        <begin position="206"/>
        <end position="223"/>
    </location>
</feature>
<dbReference type="GO" id="GO:0090063">
    <property type="term" value="P:positive regulation of microtubule nucleation"/>
    <property type="evidence" value="ECO:0007669"/>
    <property type="project" value="TreeGrafter"/>
</dbReference>
<gene>
    <name evidence="4" type="ORF">N320_06632</name>
</gene>
<dbReference type="InterPro" id="IPR052593">
    <property type="entry name" value="MT-associated_AKAP9-binding"/>
</dbReference>
<evidence type="ECO:0000256" key="1">
    <source>
        <dbReference type="SAM" id="Coils"/>
    </source>
</evidence>
<dbReference type="EMBL" id="KL527067">
    <property type="protein sequence ID" value="KFO91555.1"/>
    <property type="molecule type" value="Genomic_DNA"/>
</dbReference>
<dbReference type="Proteomes" id="UP000054064">
    <property type="component" value="Unassembled WGS sequence"/>
</dbReference>
<feature type="region of interest" description="Disordered" evidence="2">
    <location>
        <begin position="188"/>
        <end position="253"/>
    </location>
</feature>
<feature type="coiled-coil region" evidence="1">
    <location>
        <begin position="792"/>
        <end position="819"/>
    </location>
</feature>
<accession>A0A091HA69</accession>
<dbReference type="GO" id="GO:1903358">
    <property type="term" value="P:regulation of Golgi organization"/>
    <property type="evidence" value="ECO:0007669"/>
    <property type="project" value="TreeGrafter"/>
</dbReference>
<dbReference type="PANTHER" id="PTHR46501">
    <property type="entry name" value="MYOMEGALIN"/>
    <property type="match status" value="1"/>
</dbReference>
<reference evidence="4 5" key="1">
    <citation type="submission" date="2014-04" db="EMBL/GenBank/DDBJ databases">
        <title>Genome evolution of avian class.</title>
        <authorList>
            <person name="Zhang G."/>
            <person name="Li C."/>
        </authorList>
    </citation>
    <scope>NUCLEOTIDE SEQUENCE [LARGE SCALE GENOMIC DNA]</scope>
    <source>
        <strain evidence="4">BGI_N320</strain>
    </source>
</reference>
<feature type="coiled-coil region" evidence="1">
    <location>
        <begin position="509"/>
        <end position="648"/>
    </location>
</feature>
<evidence type="ECO:0000313" key="5">
    <source>
        <dbReference type="Proteomes" id="UP000054064"/>
    </source>
</evidence>
<protein>
    <submittedName>
        <fullName evidence="4">Myomegalin</fullName>
    </submittedName>
</protein>
<dbReference type="PANTHER" id="PTHR46501:SF2">
    <property type="entry name" value="MYOMEGALIN"/>
    <property type="match status" value="1"/>
</dbReference>
<dbReference type="Pfam" id="PF18615">
    <property type="entry name" value="SMYLE_N"/>
    <property type="match status" value="1"/>
</dbReference>
<feature type="domain" description="Short myomegalin-like EB1 binding protein N-terminal" evidence="3">
    <location>
        <begin position="95"/>
        <end position="337"/>
    </location>
</feature>
<sequence length="838" mass="94713">IFHTAAKLNLQVLLSHVLGRELCRDGKSEFACSKCAFMLDRIYRFDTVIARIEALSIERLQKLLLEKDRLKFCIASMYRRNNEDSSADDRAGDGTVDLSNLPDVRYAALLQEDFAYSGYEYWTDQEEHSLEPHSCHASEGASNRPRRCRGCAALRVADADYEAICKGLSILWSASMGNEESSVCDVAESTSARVPVDGESMEEGTPASSVESLDTTVEASLPQQKDEDADKGAKGNGKCDDCSDDRMTPNSSLSGNRLELALSLIKTLDYKPLQSPRGSRLPIPVKSSLPPPRLSRELADGSASAALACAGSAFLNADRKSFSRAPLGLPLEISELQELWDDLCEDYMPLRVQDLSCFFPFFVSVFFFKNLQDERQQPAPSDPAAGEHVSDLCAAELQGKIQHCEAANKLLQEKLNELNFELKSAQEASQRQDHTIQSLNEALKSKESKAEELYRIIEGQNETMGKLRDMLHRSHLGQLQMSESPLSSQEQQMSVLDLQNTLFCAKLEVQKLKRAQRQKEHQLAEAKKATQLLETMVHEGEQQKEATWKHNQELRAVVQQLQAELQDKAQQLQAVEWEKCRELQAQEQRLQRLSQHLARKEQLLQESRELLQCQQSSDKSPAAMNAMLEKLQQRVSDRDAALERAVDEKFCALEKKEQELQQLHLSIRERGSDLERLRSVLSSNEATMHSLESLLKAKTLELEQVSATCQNLRWLKEEIEAKSCNRQKEQEGIIQQLQTCLHDRNKEVEELTATLLCKLGPGQSEVAEELCLRLQHKEKMLQDVLNDRSRQIVEHDAEIRELLQALSTKEQQSRAAAEKMAHALAERSRELQLLRQHV</sequence>
<dbReference type="InterPro" id="IPR040947">
    <property type="entry name" value="SMYLE_N"/>
</dbReference>
<feature type="region of interest" description="Disordered" evidence="2">
    <location>
        <begin position="274"/>
        <end position="296"/>
    </location>
</feature>
<feature type="compositionally biased region" description="Basic and acidic residues" evidence="2">
    <location>
        <begin position="224"/>
        <end position="247"/>
    </location>
</feature>
<feature type="coiled-coil region" evidence="1">
    <location>
        <begin position="394"/>
        <end position="456"/>
    </location>
</feature>
<name>A0A091HA69_BUCRH</name>